<dbReference type="PROSITE" id="PS51354">
    <property type="entry name" value="GLUTAREDOXIN_2"/>
    <property type="match status" value="1"/>
</dbReference>
<comment type="function">
    <text evidence="1 7">Has a glutathione-disulfide oxidoreductase activity in the presence of NADPH and glutathione reductase. Reduces low molecular weight disulfides and proteins.</text>
</comment>
<keyword evidence="3 7" id="KW-0813">Transport</keyword>
<dbReference type="InterPro" id="IPR002109">
    <property type="entry name" value="Glutaredoxin"/>
</dbReference>
<dbReference type="GO" id="GO:0015038">
    <property type="term" value="F:glutathione disulfide oxidoreductase activity"/>
    <property type="evidence" value="ECO:0007669"/>
    <property type="project" value="UniProtKB-UniRule"/>
</dbReference>
<keyword evidence="7" id="KW-0963">Cytoplasm</keyword>
<evidence type="ECO:0000256" key="6">
    <source>
        <dbReference type="ARBA" id="ARBA00023284"/>
    </source>
</evidence>
<dbReference type="PANTHER" id="PTHR45694:SF18">
    <property type="entry name" value="GLUTAREDOXIN-1-RELATED"/>
    <property type="match status" value="1"/>
</dbReference>
<evidence type="ECO:0000313" key="9">
    <source>
        <dbReference type="EMBL" id="TGY90231.1"/>
    </source>
</evidence>
<evidence type="ECO:0000313" key="10">
    <source>
        <dbReference type="Proteomes" id="UP000308054"/>
    </source>
</evidence>
<evidence type="ECO:0000256" key="3">
    <source>
        <dbReference type="ARBA" id="ARBA00022448"/>
    </source>
</evidence>
<dbReference type="CDD" id="cd03418">
    <property type="entry name" value="GRX_GRXb_1_3_like"/>
    <property type="match status" value="1"/>
</dbReference>
<dbReference type="InterPro" id="IPR014025">
    <property type="entry name" value="Glutaredoxin_subgr"/>
</dbReference>
<comment type="caution">
    <text evidence="9">The sequence shown here is derived from an EMBL/GenBank/DDBJ whole genome shotgun (WGS) entry which is preliminary data.</text>
</comment>
<protein>
    <recommendedName>
        <fullName evidence="7">Glutaredoxin</fullName>
    </recommendedName>
</protein>
<reference evidence="9 10" key="1">
    <citation type="journal article" date="2017" name="Int. J. Syst. Evol. Microbiol.">
        <title>Marinicauda algicola sp. nov., isolated from a marine red alga Rhodosorus marinus.</title>
        <authorList>
            <person name="Jeong S.E."/>
            <person name="Jeon S.H."/>
            <person name="Chun B.H."/>
            <person name="Kim D.W."/>
            <person name="Jeon C.O."/>
        </authorList>
    </citation>
    <scope>NUCLEOTIDE SEQUENCE [LARGE SCALE GENOMIC DNA]</scope>
    <source>
        <strain evidence="9 10">JCM 31718</strain>
    </source>
</reference>
<dbReference type="Proteomes" id="UP000308054">
    <property type="component" value="Unassembled WGS sequence"/>
</dbReference>
<proteinExistence type="inferred from homology"/>
<dbReference type="Pfam" id="PF00462">
    <property type="entry name" value="Glutaredoxin"/>
    <property type="match status" value="1"/>
</dbReference>
<evidence type="ECO:0000256" key="1">
    <source>
        <dbReference type="ARBA" id="ARBA00002549"/>
    </source>
</evidence>
<dbReference type="InterPro" id="IPR011900">
    <property type="entry name" value="GRX_bact"/>
</dbReference>
<evidence type="ECO:0000256" key="2">
    <source>
        <dbReference type="ARBA" id="ARBA00007787"/>
    </source>
</evidence>
<evidence type="ECO:0000256" key="7">
    <source>
        <dbReference type="RuleBase" id="RU364065"/>
    </source>
</evidence>
<feature type="domain" description="Glutaredoxin" evidence="8">
    <location>
        <begin position="4"/>
        <end position="64"/>
    </location>
</feature>
<keyword evidence="4 7" id="KW-0249">Electron transport</keyword>
<sequence length="89" mass="10116">MAKVTIYTRPMCPYCVRAVQLLKQKGVDFEEIDAGFDRLKKEEMVSRANGARTFPQIFVGETHVGGCDDMFALERRGEFDALLQREGAR</sequence>
<keyword evidence="5" id="KW-1015">Disulfide bond</keyword>
<keyword evidence="10" id="KW-1185">Reference proteome</keyword>
<dbReference type="PROSITE" id="PS00195">
    <property type="entry name" value="GLUTAREDOXIN_1"/>
    <property type="match status" value="1"/>
</dbReference>
<name>A0A4S2H4B0_9PROT</name>
<dbReference type="GO" id="GO:0034599">
    <property type="term" value="P:cellular response to oxidative stress"/>
    <property type="evidence" value="ECO:0007669"/>
    <property type="project" value="TreeGrafter"/>
</dbReference>
<dbReference type="AlphaFoldDB" id="A0A4S2H4B0"/>
<evidence type="ECO:0000256" key="4">
    <source>
        <dbReference type="ARBA" id="ARBA00022982"/>
    </source>
</evidence>
<evidence type="ECO:0000256" key="5">
    <source>
        <dbReference type="ARBA" id="ARBA00023157"/>
    </source>
</evidence>
<dbReference type="PANTHER" id="PTHR45694">
    <property type="entry name" value="GLUTAREDOXIN 2"/>
    <property type="match status" value="1"/>
</dbReference>
<dbReference type="InterPro" id="IPR036249">
    <property type="entry name" value="Thioredoxin-like_sf"/>
</dbReference>
<organism evidence="9 10">
    <name type="scientific">Marinicauda algicola</name>
    <dbReference type="NCBI Taxonomy" id="2029849"/>
    <lineage>
        <taxon>Bacteria</taxon>
        <taxon>Pseudomonadati</taxon>
        <taxon>Pseudomonadota</taxon>
        <taxon>Alphaproteobacteria</taxon>
        <taxon>Maricaulales</taxon>
        <taxon>Maricaulaceae</taxon>
        <taxon>Marinicauda</taxon>
    </lineage>
</organism>
<dbReference type="PRINTS" id="PR00160">
    <property type="entry name" value="GLUTAREDOXIN"/>
</dbReference>
<dbReference type="RefSeq" id="WP_135994729.1">
    <property type="nucleotide sequence ID" value="NZ_CP071057.1"/>
</dbReference>
<dbReference type="GO" id="GO:0045454">
    <property type="term" value="P:cell redox homeostasis"/>
    <property type="evidence" value="ECO:0007669"/>
    <property type="project" value="InterPro"/>
</dbReference>
<comment type="similarity">
    <text evidence="2 7">Belongs to the glutaredoxin family.</text>
</comment>
<dbReference type="EMBL" id="SRXW01000001">
    <property type="protein sequence ID" value="TGY90231.1"/>
    <property type="molecule type" value="Genomic_DNA"/>
</dbReference>
<dbReference type="NCBIfam" id="TIGR02181">
    <property type="entry name" value="GRX_bact"/>
    <property type="match status" value="1"/>
</dbReference>
<accession>A0A4S2H4B0</accession>
<dbReference type="OrthoDB" id="9814618at2"/>
<evidence type="ECO:0000259" key="8">
    <source>
        <dbReference type="Pfam" id="PF00462"/>
    </source>
</evidence>
<keyword evidence="6 7" id="KW-0676">Redox-active center</keyword>
<gene>
    <name evidence="9" type="primary">grxC</name>
    <name evidence="9" type="ORF">E5163_03660</name>
</gene>
<dbReference type="SUPFAM" id="SSF52833">
    <property type="entry name" value="Thioredoxin-like"/>
    <property type="match status" value="1"/>
</dbReference>
<dbReference type="InterPro" id="IPR011767">
    <property type="entry name" value="GLR_AS"/>
</dbReference>
<dbReference type="Gene3D" id="3.40.30.10">
    <property type="entry name" value="Glutaredoxin"/>
    <property type="match status" value="1"/>
</dbReference>
<dbReference type="GO" id="GO:0005737">
    <property type="term" value="C:cytoplasm"/>
    <property type="evidence" value="ECO:0007669"/>
    <property type="project" value="TreeGrafter"/>
</dbReference>